<organism evidence="2 3">
    <name type="scientific">Enterococcus durans</name>
    <dbReference type="NCBI Taxonomy" id="53345"/>
    <lineage>
        <taxon>Bacteria</taxon>
        <taxon>Bacillati</taxon>
        <taxon>Bacillota</taxon>
        <taxon>Bacilli</taxon>
        <taxon>Lactobacillales</taxon>
        <taxon>Enterococcaceae</taxon>
        <taxon>Enterococcus</taxon>
    </lineage>
</organism>
<feature type="transmembrane region" description="Helical" evidence="1">
    <location>
        <begin position="12"/>
        <end position="32"/>
    </location>
</feature>
<gene>
    <name evidence="2" type="ORF">F6X95_07765</name>
</gene>
<sequence>MEYAEEKKRRKIIMIILFLLLVLLGALAYNYFQRPVKVISGLPQLEENASKITNKDMLKQMQVEVDKNNLKIILNHEIAIDSTEKLATVDIVNSAANNYSIQVKYVLNETDKVIYESGLIHKNHHVLKVKMYNLPDIGTHKVKIYYSIYDKDKLINIITFDGEIKIS</sequence>
<evidence type="ECO:0000256" key="1">
    <source>
        <dbReference type="SAM" id="Phobius"/>
    </source>
</evidence>
<dbReference type="RefSeq" id="WP_137239020.1">
    <property type="nucleotide sequence ID" value="NZ_SJOV01000020.1"/>
</dbReference>
<reference evidence="2 3" key="1">
    <citation type="submission" date="2019-09" db="EMBL/GenBank/DDBJ databases">
        <title>Vancomyinc resistant enterococci isolated from farm animals in Switzerland.</title>
        <authorList>
            <person name="Stevens M.J.A."/>
            <person name="Stephan R."/>
            <person name="Morach M."/>
            <person name="Nuesch-Inderbinen M."/>
        </authorList>
    </citation>
    <scope>NUCLEOTIDE SEQUENCE [LARGE SCALE GENOMIC DNA]</scope>
    <source>
        <strain evidence="2 3">GH27</strain>
    </source>
</reference>
<dbReference type="Proteomes" id="UP000326078">
    <property type="component" value="Unassembled WGS sequence"/>
</dbReference>
<protein>
    <submittedName>
        <fullName evidence="2">Uncharacterized protein</fullName>
    </submittedName>
</protein>
<keyword evidence="1" id="KW-0472">Membrane</keyword>
<keyword evidence="1" id="KW-1133">Transmembrane helix</keyword>
<evidence type="ECO:0000313" key="3">
    <source>
        <dbReference type="Proteomes" id="UP000326078"/>
    </source>
</evidence>
<comment type="caution">
    <text evidence="2">The sequence shown here is derived from an EMBL/GenBank/DDBJ whole genome shotgun (WGS) entry which is preliminary data.</text>
</comment>
<dbReference type="EMBL" id="VYUT01000009">
    <property type="protein sequence ID" value="KAA9205567.1"/>
    <property type="molecule type" value="Genomic_DNA"/>
</dbReference>
<dbReference type="AlphaFoldDB" id="A0A5N0YRT8"/>
<evidence type="ECO:0000313" key="2">
    <source>
        <dbReference type="EMBL" id="KAA9205567.1"/>
    </source>
</evidence>
<keyword evidence="1" id="KW-0812">Transmembrane</keyword>
<name>A0A5N0YRT8_9ENTE</name>
<proteinExistence type="predicted"/>
<accession>A0A5N0YRT8</accession>